<dbReference type="AlphaFoldDB" id="A0A1G7TW05"/>
<dbReference type="STRING" id="83401.SAMN05421742_101115"/>
<keyword evidence="1" id="KW-0808">Transferase</keyword>
<dbReference type="OrthoDB" id="554104at2"/>
<protein>
    <submittedName>
        <fullName evidence="1">Sulfotransferase family protein</fullName>
    </submittedName>
</protein>
<gene>
    <name evidence="1" type="ORF">SAMN05421742_101115</name>
</gene>
<name>A0A1G7TW05_9PROT</name>
<evidence type="ECO:0000313" key="1">
    <source>
        <dbReference type="EMBL" id="SDG39204.1"/>
    </source>
</evidence>
<dbReference type="GO" id="GO:0016020">
    <property type="term" value="C:membrane"/>
    <property type="evidence" value="ECO:0007669"/>
    <property type="project" value="InterPro"/>
</dbReference>
<keyword evidence="2" id="KW-1185">Reference proteome</keyword>
<sequence length="239" mass="26026">MALTFPSLGLAYFPVPKVACDSLKQALYERDTGRPFQPFQGPKGPITDIHQVLTSVPFHPSHLEGLYHYARFAVVRDPVERLLSCYRHRVVELGELAPGRHPDSVSAAALAEAGLPATPDLKTFIQRLPAYRAVSVSIRHHTDSLVAYLGADPGVFDLLVPLSRIDQVADLIAARSGRDDPLPRSHRSAGGVDLGDLDDDDLATVLGYYQADYKVFAAHISVPGIITAHRFARAEKGLS</sequence>
<accession>A0A1G7TW05</accession>
<dbReference type="GO" id="GO:0008146">
    <property type="term" value="F:sulfotransferase activity"/>
    <property type="evidence" value="ECO:0007669"/>
    <property type="project" value="InterPro"/>
</dbReference>
<evidence type="ECO:0000313" key="2">
    <source>
        <dbReference type="Proteomes" id="UP000217076"/>
    </source>
</evidence>
<dbReference type="Pfam" id="PF03567">
    <property type="entry name" value="Sulfotransfer_2"/>
    <property type="match status" value="1"/>
</dbReference>
<proteinExistence type="predicted"/>
<dbReference type="InterPro" id="IPR005331">
    <property type="entry name" value="Sulfotransferase"/>
</dbReference>
<organism evidence="1 2">
    <name type="scientific">Roseospirillum parvum</name>
    <dbReference type="NCBI Taxonomy" id="83401"/>
    <lineage>
        <taxon>Bacteria</taxon>
        <taxon>Pseudomonadati</taxon>
        <taxon>Pseudomonadota</taxon>
        <taxon>Alphaproteobacteria</taxon>
        <taxon>Rhodospirillales</taxon>
        <taxon>Rhodospirillaceae</taxon>
        <taxon>Roseospirillum</taxon>
    </lineage>
</organism>
<dbReference type="RefSeq" id="WP_092613990.1">
    <property type="nucleotide sequence ID" value="NZ_FNCV01000001.1"/>
</dbReference>
<dbReference type="Proteomes" id="UP000217076">
    <property type="component" value="Unassembled WGS sequence"/>
</dbReference>
<reference evidence="2" key="1">
    <citation type="submission" date="2016-10" db="EMBL/GenBank/DDBJ databases">
        <authorList>
            <person name="Varghese N."/>
            <person name="Submissions S."/>
        </authorList>
    </citation>
    <scope>NUCLEOTIDE SEQUENCE [LARGE SCALE GENOMIC DNA]</scope>
    <source>
        <strain evidence="2">930I</strain>
    </source>
</reference>
<dbReference type="EMBL" id="FNCV01000001">
    <property type="protein sequence ID" value="SDG39204.1"/>
    <property type="molecule type" value="Genomic_DNA"/>
</dbReference>